<reference evidence="1" key="1">
    <citation type="submission" date="2020-03" db="EMBL/GenBank/DDBJ databases">
        <title>Castanea mollissima Vanexum genome sequencing.</title>
        <authorList>
            <person name="Staton M."/>
        </authorList>
    </citation>
    <scope>NUCLEOTIDE SEQUENCE</scope>
    <source>
        <tissue evidence="1">Leaf</tissue>
    </source>
</reference>
<dbReference type="Proteomes" id="UP000737018">
    <property type="component" value="Unassembled WGS sequence"/>
</dbReference>
<name>A0A8J4VMX9_9ROSI</name>
<accession>A0A8J4VMX9</accession>
<keyword evidence="2" id="KW-1185">Reference proteome</keyword>
<comment type="caution">
    <text evidence="1">The sequence shown here is derived from an EMBL/GenBank/DDBJ whole genome shotgun (WGS) entry which is preliminary data.</text>
</comment>
<sequence>MDQGKFIKDLPGATLALGIILTLTLAIRSMSMSKIPSICVQILSLQREYVGDPKTETLDANPSPLSPFSSETMSSRQRLELFWDSPSWEERKS</sequence>
<evidence type="ECO:0000313" key="2">
    <source>
        <dbReference type="Proteomes" id="UP000737018"/>
    </source>
</evidence>
<dbReference type="AlphaFoldDB" id="A0A8J4VMX9"/>
<dbReference type="EMBL" id="JRKL02003707">
    <property type="protein sequence ID" value="KAF3954431.1"/>
    <property type="molecule type" value="Genomic_DNA"/>
</dbReference>
<evidence type="ECO:0000313" key="1">
    <source>
        <dbReference type="EMBL" id="KAF3954431.1"/>
    </source>
</evidence>
<gene>
    <name evidence="1" type="ORF">CMV_020225</name>
</gene>
<protein>
    <submittedName>
        <fullName evidence="1">Uncharacterized protein</fullName>
    </submittedName>
</protein>
<organism evidence="1 2">
    <name type="scientific">Castanea mollissima</name>
    <name type="common">Chinese chestnut</name>
    <dbReference type="NCBI Taxonomy" id="60419"/>
    <lineage>
        <taxon>Eukaryota</taxon>
        <taxon>Viridiplantae</taxon>
        <taxon>Streptophyta</taxon>
        <taxon>Embryophyta</taxon>
        <taxon>Tracheophyta</taxon>
        <taxon>Spermatophyta</taxon>
        <taxon>Magnoliopsida</taxon>
        <taxon>eudicotyledons</taxon>
        <taxon>Gunneridae</taxon>
        <taxon>Pentapetalae</taxon>
        <taxon>rosids</taxon>
        <taxon>fabids</taxon>
        <taxon>Fagales</taxon>
        <taxon>Fagaceae</taxon>
        <taxon>Castanea</taxon>
    </lineage>
</organism>
<proteinExistence type="predicted"/>